<dbReference type="SUPFAM" id="SSF52047">
    <property type="entry name" value="RNI-like"/>
    <property type="match status" value="1"/>
</dbReference>
<name>A0A553MY16_9TELE</name>
<keyword evidence="5" id="KW-1185">Reference proteome</keyword>
<protein>
    <recommendedName>
        <fullName evidence="2">Protein AMN1 homolog</fullName>
    </recommendedName>
</protein>
<sequence length="169" mass="18115">CAFSVAQRAEEYGELATLPSAVKDRLLQMMTSKGKVSDSTLRQLVHPGTRTLDLQNCDVSDAGLQQMNCVQLRTALLRGCTKITGAGLQVLASRCPFLQVLDLSGCVAVSDAAIQALARHCTALQVVSLRGCTALSDVALLALGQSCRNLHSIYFSETQVLYIQGNKET</sequence>
<evidence type="ECO:0000259" key="3">
    <source>
        <dbReference type="Pfam" id="PF25372"/>
    </source>
</evidence>
<dbReference type="InterPro" id="IPR006553">
    <property type="entry name" value="Leu-rich_rpt_Cys-con_subtyp"/>
</dbReference>
<proteinExistence type="inferred from homology"/>
<gene>
    <name evidence="4" type="ORF">DNTS_022722</name>
</gene>
<dbReference type="SMART" id="SM00367">
    <property type="entry name" value="LRR_CC"/>
    <property type="match status" value="3"/>
</dbReference>
<evidence type="ECO:0000313" key="4">
    <source>
        <dbReference type="EMBL" id="TRY58081.1"/>
    </source>
</evidence>
<dbReference type="PANTHER" id="PTHR13318:SF254">
    <property type="entry name" value="PROTEIN AMN1 HOMOLOG"/>
    <property type="match status" value="1"/>
</dbReference>
<dbReference type="Proteomes" id="UP000316079">
    <property type="component" value="Unassembled WGS sequence"/>
</dbReference>
<dbReference type="AlphaFoldDB" id="A0A553MY16"/>
<dbReference type="GO" id="GO:0031146">
    <property type="term" value="P:SCF-dependent proteasomal ubiquitin-dependent protein catabolic process"/>
    <property type="evidence" value="ECO:0007669"/>
    <property type="project" value="TreeGrafter"/>
</dbReference>
<feature type="non-terminal residue" evidence="4">
    <location>
        <position position="1"/>
    </location>
</feature>
<dbReference type="InterPro" id="IPR057207">
    <property type="entry name" value="FBXL15_LRR"/>
</dbReference>
<dbReference type="PANTHER" id="PTHR13318">
    <property type="entry name" value="PARTNER OF PAIRED, ISOFORM B-RELATED"/>
    <property type="match status" value="1"/>
</dbReference>
<dbReference type="Pfam" id="PF25372">
    <property type="entry name" value="DUF7885"/>
    <property type="match status" value="1"/>
</dbReference>
<evidence type="ECO:0000256" key="2">
    <source>
        <dbReference type="ARBA" id="ARBA00039628"/>
    </source>
</evidence>
<accession>A0A553MY16</accession>
<dbReference type="STRING" id="623744.A0A553MY16"/>
<organism evidence="4 5">
    <name type="scientific">Danionella cerebrum</name>
    <dbReference type="NCBI Taxonomy" id="2873325"/>
    <lineage>
        <taxon>Eukaryota</taxon>
        <taxon>Metazoa</taxon>
        <taxon>Chordata</taxon>
        <taxon>Craniata</taxon>
        <taxon>Vertebrata</taxon>
        <taxon>Euteleostomi</taxon>
        <taxon>Actinopterygii</taxon>
        <taxon>Neopterygii</taxon>
        <taxon>Teleostei</taxon>
        <taxon>Ostariophysi</taxon>
        <taxon>Cypriniformes</taxon>
        <taxon>Danionidae</taxon>
        <taxon>Danioninae</taxon>
        <taxon>Danionella</taxon>
    </lineage>
</organism>
<evidence type="ECO:0000313" key="5">
    <source>
        <dbReference type="Proteomes" id="UP000316079"/>
    </source>
</evidence>
<dbReference type="InterPro" id="IPR032675">
    <property type="entry name" value="LRR_dom_sf"/>
</dbReference>
<dbReference type="EMBL" id="SRMA01027211">
    <property type="protein sequence ID" value="TRY58081.1"/>
    <property type="molecule type" value="Genomic_DNA"/>
</dbReference>
<dbReference type="Gene3D" id="3.80.10.10">
    <property type="entry name" value="Ribonuclease Inhibitor"/>
    <property type="match status" value="1"/>
</dbReference>
<dbReference type="OrthoDB" id="10257471at2759"/>
<comment type="similarity">
    <text evidence="1">Belongs to the AMN1 family.</text>
</comment>
<dbReference type="GO" id="GO:0019005">
    <property type="term" value="C:SCF ubiquitin ligase complex"/>
    <property type="evidence" value="ECO:0007669"/>
    <property type="project" value="TreeGrafter"/>
</dbReference>
<feature type="domain" description="F-box/LRR-repeat protein 15-like leucin rich repeat" evidence="3">
    <location>
        <begin position="50"/>
        <end position="146"/>
    </location>
</feature>
<evidence type="ECO:0000256" key="1">
    <source>
        <dbReference type="ARBA" id="ARBA00038257"/>
    </source>
</evidence>
<comment type="caution">
    <text evidence="4">The sequence shown here is derived from an EMBL/GenBank/DDBJ whole genome shotgun (WGS) entry which is preliminary data.</text>
</comment>
<reference evidence="4 5" key="1">
    <citation type="journal article" date="2019" name="Sci. Data">
        <title>Hybrid genome assembly and annotation of Danionella translucida.</title>
        <authorList>
            <person name="Kadobianskyi M."/>
            <person name="Schulze L."/>
            <person name="Schuelke M."/>
            <person name="Judkewitz B."/>
        </authorList>
    </citation>
    <scope>NUCLEOTIDE SEQUENCE [LARGE SCALE GENOMIC DNA]</scope>
    <source>
        <strain evidence="4 5">Bolton</strain>
    </source>
</reference>